<dbReference type="PROSITE" id="PS50843">
    <property type="entry name" value="EXPANSIN_CBD"/>
    <property type="match status" value="2"/>
</dbReference>
<dbReference type="PANTHER" id="PTHR31692">
    <property type="entry name" value="EXPANSIN-B3"/>
    <property type="match status" value="1"/>
</dbReference>
<comment type="similarity">
    <text evidence="3">Belongs to the expansin family.</text>
</comment>
<dbReference type="AlphaFoldDB" id="A0ABD3B1J7"/>
<dbReference type="PRINTS" id="PR01225">
    <property type="entry name" value="EXPANSNFAMLY"/>
</dbReference>
<proteinExistence type="inferred from homology"/>
<evidence type="ECO:0000259" key="4">
    <source>
        <dbReference type="PROSITE" id="PS50842"/>
    </source>
</evidence>
<organism evidence="6 7">
    <name type="scientific">Cinchona calisaya</name>
    <dbReference type="NCBI Taxonomy" id="153742"/>
    <lineage>
        <taxon>Eukaryota</taxon>
        <taxon>Viridiplantae</taxon>
        <taxon>Streptophyta</taxon>
        <taxon>Embryophyta</taxon>
        <taxon>Tracheophyta</taxon>
        <taxon>Spermatophyta</taxon>
        <taxon>Magnoliopsida</taxon>
        <taxon>eudicotyledons</taxon>
        <taxon>Gunneridae</taxon>
        <taxon>Pentapetalae</taxon>
        <taxon>asterids</taxon>
        <taxon>lamiids</taxon>
        <taxon>Gentianales</taxon>
        <taxon>Rubiaceae</taxon>
        <taxon>Cinchonoideae</taxon>
        <taxon>Cinchoneae</taxon>
        <taxon>Cinchona</taxon>
    </lineage>
</organism>
<dbReference type="SMART" id="SM00837">
    <property type="entry name" value="DPBB_1"/>
    <property type="match status" value="1"/>
</dbReference>
<dbReference type="InterPro" id="IPR007112">
    <property type="entry name" value="Expansin/allergen_DPBB_dom"/>
</dbReference>
<evidence type="ECO:0000259" key="5">
    <source>
        <dbReference type="PROSITE" id="PS50843"/>
    </source>
</evidence>
<dbReference type="Pfam" id="PF01357">
    <property type="entry name" value="Expansin_C"/>
    <property type="match status" value="2"/>
</dbReference>
<dbReference type="InterPro" id="IPR036749">
    <property type="entry name" value="Expansin_CBD_sf"/>
</dbReference>
<evidence type="ECO:0000256" key="3">
    <source>
        <dbReference type="RuleBase" id="RU003460"/>
    </source>
</evidence>
<dbReference type="InterPro" id="IPR009009">
    <property type="entry name" value="RlpA-like_DPBB"/>
</dbReference>
<protein>
    <submittedName>
        <fullName evidence="6">Uncharacterized protein</fullName>
    </submittedName>
</protein>
<comment type="caution">
    <text evidence="6">The sequence shown here is derived from an EMBL/GenBank/DDBJ whole genome shotgun (WGS) entry which is preliminary data.</text>
</comment>
<reference evidence="6 7" key="1">
    <citation type="submission" date="2024-11" db="EMBL/GenBank/DDBJ databases">
        <title>A near-complete genome assembly of Cinchona calisaya.</title>
        <authorList>
            <person name="Lian D.C."/>
            <person name="Zhao X.W."/>
            <person name="Wei L."/>
        </authorList>
    </citation>
    <scope>NUCLEOTIDE SEQUENCE [LARGE SCALE GENOMIC DNA]</scope>
    <source>
        <tissue evidence="6">Nenye</tissue>
    </source>
</reference>
<dbReference type="PROSITE" id="PS50842">
    <property type="entry name" value="EXPANSIN_EG45"/>
    <property type="match status" value="2"/>
</dbReference>
<evidence type="ECO:0000256" key="2">
    <source>
        <dbReference type="ARBA" id="ARBA00022525"/>
    </source>
</evidence>
<evidence type="ECO:0000256" key="1">
    <source>
        <dbReference type="ARBA" id="ARBA00004613"/>
    </source>
</evidence>
<feature type="domain" description="Expansin-like EG45" evidence="4">
    <location>
        <begin position="62"/>
        <end position="173"/>
    </location>
</feature>
<dbReference type="PANTHER" id="PTHR31692:SF56">
    <property type="entry name" value="EXPANSIN-B2-RELATED"/>
    <property type="match status" value="1"/>
</dbReference>
<gene>
    <name evidence="6" type="ORF">ACH5RR_000400</name>
</gene>
<dbReference type="InterPro" id="IPR036908">
    <property type="entry name" value="RlpA-like_sf"/>
</dbReference>
<keyword evidence="7" id="KW-1185">Reference proteome</keyword>
<sequence length="427" mass="45828">MAQNIPKISILVTYEGLFSLFLVILCCCNSLKSQNISDESLAGFAAAIATWYGPPDGAGTDGGACGYEDAVEKPPFSARVSAGNDALFKEGKGCGTCYAVKCQKTSNPACSGSPVRVVITDYCPGSCNADPIHFDLSGIAMGALAEPGQDDQLRIAGIIDVLYQRVQCNYGRQKIMFNVDKGANPFFFATLIEYQNGGGDLDSAEIKSVGSDQFLPMEQLFGATYKIDSPHELKGPFSIRLTQGEFKRSIVAKNVSCSPNDNPACSGNAVTITITDECPDACNNDPVHFDFSSTAFGYLAKSGEAENLRKAGRINVSYQRVACAYPNQNIVFKVDSGSNPNYFSIAIEYENGDGDLAAVEIQPSGSNQWFSMQQVFGVTYKYDVPTGTNAPFSIRLTQIESKKTIVAQNVIPGDWKAGSSYTSSVNF</sequence>
<dbReference type="InterPro" id="IPR005795">
    <property type="entry name" value="LolPI"/>
</dbReference>
<dbReference type="Proteomes" id="UP001630127">
    <property type="component" value="Unassembled WGS sequence"/>
</dbReference>
<keyword evidence="2" id="KW-0964">Secreted</keyword>
<dbReference type="EMBL" id="JBJUIK010000001">
    <property type="protein sequence ID" value="KAL3537034.1"/>
    <property type="molecule type" value="Genomic_DNA"/>
</dbReference>
<dbReference type="GO" id="GO:0009653">
    <property type="term" value="P:anatomical structure morphogenesis"/>
    <property type="evidence" value="ECO:0007669"/>
    <property type="project" value="UniProtKB-ARBA"/>
</dbReference>
<dbReference type="Gene3D" id="2.40.40.10">
    <property type="entry name" value="RlpA-like domain"/>
    <property type="match status" value="1"/>
</dbReference>
<dbReference type="SUPFAM" id="SSF50685">
    <property type="entry name" value="Barwin-like endoglucanases"/>
    <property type="match status" value="2"/>
</dbReference>
<dbReference type="CDD" id="cd22271">
    <property type="entry name" value="DPBB_EXP_N-like"/>
    <property type="match status" value="1"/>
</dbReference>
<comment type="subcellular location">
    <subcellularLocation>
        <location evidence="1">Secreted</location>
    </subcellularLocation>
</comment>
<dbReference type="InterPro" id="IPR007118">
    <property type="entry name" value="Expan_Lol_pI"/>
</dbReference>
<dbReference type="Gene3D" id="2.60.40.760">
    <property type="entry name" value="Expansin, cellulose-binding-like domain"/>
    <property type="match status" value="2"/>
</dbReference>
<evidence type="ECO:0000313" key="7">
    <source>
        <dbReference type="Proteomes" id="UP001630127"/>
    </source>
</evidence>
<feature type="domain" description="Expansin-like EG45" evidence="4">
    <location>
        <begin position="255"/>
        <end position="328"/>
    </location>
</feature>
<accession>A0ABD3B1J7</accession>
<feature type="domain" description="Expansin-like CBD" evidence="5">
    <location>
        <begin position="186"/>
        <end position="255"/>
    </location>
</feature>
<dbReference type="CDD" id="cd22275">
    <property type="entry name" value="DPBB_EXPB_N"/>
    <property type="match status" value="1"/>
</dbReference>
<dbReference type="Pfam" id="PF03330">
    <property type="entry name" value="DPBB_1"/>
    <property type="match status" value="1"/>
</dbReference>
<name>A0ABD3B1J7_9GENT</name>
<evidence type="ECO:0000313" key="6">
    <source>
        <dbReference type="EMBL" id="KAL3537034.1"/>
    </source>
</evidence>
<dbReference type="SUPFAM" id="SSF49590">
    <property type="entry name" value="PHL pollen allergen"/>
    <property type="match status" value="2"/>
</dbReference>
<dbReference type="GO" id="GO:0005576">
    <property type="term" value="C:extracellular region"/>
    <property type="evidence" value="ECO:0007669"/>
    <property type="project" value="UniProtKB-SubCell"/>
</dbReference>
<feature type="domain" description="Expansin-like CBD" evidence="5">
    <location>
        <begin position="341"/>
        <end position="423"/>
    </location>
</feature>
<dbReference type="InterPro" id="IPR007117">
    <property type="entry name" value="Expansin_CBD"/>
</dbReference>
<dbReference type="PRINTS" id="PR00829">
    <property type="entry name" value="LOLP1ALLERGN"/>
</dbReference>